<feature type="transmembrane region" description="Helical" evidence="1">
    <location>
        <begin position="7"/>
        <end position="26"/>
    </location>
</feature>
<name>Q1K1D3_DESA6</name>
<keyword evidence="1" id="KW-0812">Transmembrane</keyword>
<evidence type="ECO:0000313" key="3">
    <source>
        <dbReference type="Proteomes" id="UP000005695"/>
    </source>
</evidence>
<dbReference type="EMBL" id="AAEW02000005">
    <property type="protein sequence ID" value="EAT16455.1"/>
    <property type="molecule type" value="Genomic_DNA"/>
</dbReference>
<accession>Q1K1D3</accession>
<keyword evidence="3" id="KW-1185">Reference proteome</keyword>
<keyword evidence="1" id="KW-1133">Transmembrane helix</keyword>
<evidence type="ECO:0008006" key="4">
    <source>
        <dbReference type="Google" id="ProtNLM"/>
    </source>
</evidence>
<protein>
    <recommendedName>
        <fullName evidence="4">DUF2065 domain-containing protein</fullName>
    </recommendedName>
</protein>
<comment type="caution">
    <text evidence="2">The sequence shown here is derived from an EMBL/GenBank/DDBJ whole genome shotgun (WGS) entry which is preliminary data.</text>
</comment>
<dbReference type="Proteomes" id="UP000005695">
    <property type="component" value="Unassembled WGS sequence"/>
</dbReference>
<dbReference type="AlphaFoldDB" id="Q1K1D3"/>
<feature type="transmembrane region" description="Helical" evidence="1">
    <location>
        <begin position="46"/>
        <end position="65"/>
    </location>
</feature>
<dbReference type="PANTHER" id="PTHR38602:SF1">
    <property type="entry name" value="INNER MEMBRANE PROTEIN"/>
    <property type="match status" value="1"/>
</dbReference>
<gene>
    <name evidence="2" type="ORF">Dace_1919</name>
</gene>
<organism evidence="2 3">
    <name type="scientific">Desulfuromonas acetoxidans (strain DSM 684 / 11070)</name>
    <dbReference type="NCBI Taxonomy" id="281689"/>
    <lineage>
        <taxon>Bacteria</taxon>
        <taxon>Pseudomonadati</taxon>
        <taxon>Thermodesulfobacteriota</taxon>
        <taxon>Desulfuromonadia</taxon>
        <taxon>Desulfuromonadales</taxon>
        <taxon>Desulfuromonadaceae</taxon>
        <taxon>Desulfuromonas</taxon>
    </lineage>
</organism>
<reference evidence="2" key="2">
    <citation type="submission" date="2006-05" db="EMBL/GenBank/DDBJ databases">
        <title>Sequencing of the draft genome and assembly of Desulfuromonas acetoxidans DSM 684.</title>
        <authorList>
            <consortium name="US DOE Joint Genome Institute (JGI-PGF)"/>
            <person name="Copeland A."/>
            <person name="Lucas S."/>
            <person name="Lapidus A."/>
            <person name="Barry K."/>
            <person name="Detter J.C."/>
            <person name="Glavina del Rio T."/>
            <person name="Hammon N."/>
            <person name="Israni S."/>
            <person name="Dalin E."/>
            <person name="Tice H."/>
            <person name="Bruce D."/>
            <person name="Pitluck S."/>
            <person name="Richardson P."/>
        </authorList>
    </citation>
    <scope>NUCLEOTIDE SEQUENCE [LARGE SCALE GENOMIC DNA]</scope>
    <source>
        <strain evidence="2">DSM 684</strain>
    </source>
</reference>
<sequence>METRVMKFFWCVIGVVLVLEGIPWFLSPQGLKRMLVQMLPLPERTLRMMGLMLMLGGLLIVYYAVTYYGS</sequence>
<dbReference type="PANTHER" id="PTHR38602">
    <property type="entry name" value="INNER MEMBRANE PROTEIN-RELATED"/>
    <property type="match status" value="1"/>
</dbReference>
<keyword evidence="1" id="KW-0472">Membrane</keyword>
<evidence type="ECO:0000313" key="2">
    <source>
        <dbReference type="EMBL" id="EAT16455.1"/>
    </source>
</evidence>
<reference evidence="2" key="1">
    <citation type="submission" date="2006-05" db="EMBL/GenBank/DDBJ databases">
        <title>Annotation of the draft genome assembly of Desulfuromonas acetoxidans DSM 684.</title>
        <authorList>
            <consortium name="US DOE Joint Genome Institute (JGI-ORNL)"/>
            <person name="Larimer F."/>
            <person name="Land M."/>
            <person name="Hauser L."/>
        </authorList>
    </citation>
    <scope>NUCLEOTIDE SEQUENCE [LARGE SCALE GENOMIC DNA]</scope>
    <source>
        <strain evidence="2">DSM 684</strain>
    </source>
</reference>
<dbReference type="Pfam" id="PF09838">
    <property type="entry name" value="DUF2065"/>
    <property type="match status" value="1"/>
</dbReference>
<dbReference type="InterPro" id="IPR019201">
    <property type="entry name" value="DUF2065"/>
</dbReference>
<evidence type="ECO:0000256" key="1">
    <source>
        <dbReference type="SAM" id="Phobius"/>
    </source>
</evidence>
<proteinExistence type="predicted"/>